<dbReference type="PANTHER" id="PTHR45642">
    <property type="entry name" value="GDSL ESTERASE/LIPASE EXL3"/>
    <property type="match status" value="1"/>
</dbReference>
<keyword evidence="2" id="KW-0812">Transmembrane</keyword>
<dbReference type="SUPFAM" id="SSF52266">
    <property type="entry name" value="SGNH hydrolase"/>
    <property type="match status" value="1"/>
</dbReference>
<organism evidence="4 5">
    <name type="scientific">Linum tenue</name>
    <dbReference type="NCBI Taxonomy" id="586396"/>
    <lineage>
        <taxon>Eukaryota</taxon>
        <taxon>Viridiplantae</taxon>
        <taxon>Streptophyta</taxon>
        <taxon>Embryophyta</taxon>
        <taxon>Tracheophyta</taxon>
        <taxon>Spermatophyta</taxon>
        <taxon>Magnoliopsida</taxon>
        <taxon>eudicotyledons</taxon>
        <taxon>Gunneridae</taxon>
        <taxon>Pentapetalae</taxon>
        <taxon>rosids</taxon>
        <taxon>fabids</taxon>
        <taxon>Malpighiales</taxon>
        <taxon>Linaceae</taxon>
        <taxon>Linum</taxon>
    </lineage>
</organism>
<comment type="caution">
    <text evidence="4">The sequence shown here is derived from an EMBL/GenBank/DDBJ whole genome shotgun (WGS) entry which is preliminary data.</text>
</comment>
<keyword evidence="2" id="KW-0472">Membrane</keyword>
<dbReference type="Pfam" id="PF00657">
    <property type="entry name" value="Lipase_GDSL"/>
    <property type="match status" value="1"/>
</dbReference>
<dbReference type="EMBL" id="CAMGYJ010000008">
    <property type="protein sequence ID" value="CAI0469581.1"/>
    <property type="molecule type" value="Genomic_DNA"/>
</dbReference>
<dbReference type="InterPro" id="IPR050592">
    <property type="entry name" value="GDSL_lipolytic_enzyme"/>
</dbReference>
<feature type="chain" id="PRO_5043617371" description="GDSL esterase/lipase" evidence="3">
    <location>
        <begin position="22"/>
        <end position="378"/>
    </location>
</feature>
<dbReference type="InterPro" id="IPR001087">
    <property type="entry name" value="GDSL"/>
</dbReference>
<accession>A0AAV0PH23</accession>
<evidence type="ECO:0000256" key="1">
    <source>
        <dbReference type="ARBA" id="ARBA00008668"/>
    </source>
</evidence>
<protein>
    <recommendedName>
        <fullName evidence="6">GDSL esterase/lipase</fullName>
    </recommendedName>
</protein>
<evidence type="ECO:0000313" key="4">
    <source>
        <dbReference type="EMBL" id="CAI0469581.1"/>
    </source>
</evidence>
<comment type="similarity">
    <text evidence="1">Belongs to the 'GDSL' lipolytic enzyme family.</text>
</comment>
<evidence type="ECO:0000256" key="3">
    <source>
        <dbReference type="SAM" id="SignalP"/>
    </source>
</evidence>
<dbReference type="InterPro" id="IPR035669">
    <property type="entry name" value="SGNH_plant_lipase-like"/>
</dbReference>
<dbReference type="CDD" id="cd01837">
    <property type="entry name" value="SGNH_plant_lipase_like"/>
    <property type="match status" value="1"/>
</dbReference>
<sequence>MGVEWGARLLVLALVSSIAFADPLVPAFIIFGDSISDVGNNNNITTPIKANFLPYGRDFVTHSPTGRFCNGKLAVDFTAEYLGFDTYPPPYLSQEGRGGNAITGVNFASAGSGLFDLTAMTYVSFPNSCIKQTKGITCWVLTIFLVVFLQGAISLTRQLNNYREYKRSVVNTEGSKKANEIFSKGIHLLSAGTSDFVQNYYINPVLRGLYITPNRFSDQLMRSYSTFIENLYKLGARRIGVTSLPPTGCLPAAITLFGLGSNNCVERLNRDASSFNQKLNTTSQGLVARYPDLKLVVFDIYKPLVDLINKPSDSGFFEARKACCGTGMLETSLLCNARSLGTCSNDTSYVFWDGFHPSEAANEVLAQDLLEAGFSLIS</sequence>
<dbReference type="Proteomes" id="UP001154282">
    <property type="component" value="Unassembled WGS sequence"/>
</dbReference>
<dbReference type="PANTHER" id="PTHR45642:SF103">
    <property type="entry name" value="ZINC FINGER PROTEIN"/>
    <property type="match status" value="1"/>
</dbReference>
<proteinExistence type="inferred from homology"/>
<dbReference type="Gene3D" id="3.40.50.1110">
    <property type="entry name" value="SGNH hydrolase"/>
    <property type="match status" value="1"/>
</dbReference>
<dbReference type="InterPro" id="IPR036514">
    <property type="entry name" value="SGNH_hydro_sf"/>
</dbReference>
<name>A0AAV0PH23_9ROSI</name>
<dbReference type="GO" id="GO:0016788">
    <property type="term" value="F:hydrolase activity, acting on ester bonds"/>
    <property type="evidence" value="ECO:0007669"/>
    <property type="project" value="InterPro"/>
</dbReference>
<feature type="transmembrane region" description="Helical" evidence="2">
    <location>
        <begin position="139"/>
        <end position="157"/>
    </location>
</feature>
<keyword evidence="2" id="KW-1133">Transmembrane helix</keyword>
<evidence type="ECO:0000256" key="2">
    <source>
        <dbReference type="SAM" id="Phobius"/>
    </source>
</evidence>
<reference evidence="4" key="1">
    <citation type="submission" date="2022-08" db="EMBL/GenBank/DDBJ databases">
        <authorList>
            <person name="Gutierrez-Valencia J."/>
        </authorList>
    </citation>
    <scope>NUCLEOTIDE SEQUENCE</scope>
</reference>
<evidence type="ECO:0000313" key="5">
    <source>
        <dbReference type="Proteomes" id="UP001154282"/>
    </source>
</evidence>
<keyword evidence="5" id="KW-1185">Reference proteome</keyword>
<keyword evidence="3" id="KW-0732">Signal</keyword>
<evidence type="ECO:0008006" key="6">
    <source>
        <dbReference type="Google" id="ProtNLM"/>
    </source>
</evidence>
<feature type="signal peptide" evidence="3">
    <location>
        <begin position="1"/>
        <end position="21"/>
    </location>
</feature>
<dbReference type="AlphaFoldDB" id="A0AAV0PH23"/>
<dbReference type="FunFam" id="3.40.50.1110:FF:000003">
    <property type="entry name" value="GDSL esterase/lipase APG"/>
    <property type="match status" value="1"/>
</dbReference>
<gene>
    <name evidence="4" type="ORF">LITE_LOCUS38219</name>
</gene>